<feature type="compositionally biased region" description="Polar residues" evidence="9">
    <location>
        <begin position="1455"/>
        <end position="1492"/>
    </location>
</feature>
<feature type="compositionally biased region" description="Low complexity" evidence="9">
    <location>
        <begin position="1596"/>
        <end position="1642"/>
    </location>
</feature>
<feature type="region of interest" description="Disordered" evidence="9">
    <location>
        <begin position="505"/>
        <end position="597"/>
    </location>
</feature>
<feature type="region of interest" description="Disordered" evidence="9">
    <location>
        <begin position="708"/>
        <end position="731"/>
    </location>
</feature>
<feature type="compositionally biased region" description="Polar residues" evidence="9">
    <location>
        <begin position="1647"/>
        <end position="1656"/>
    </location>
</feature>
<feature type="compositionally biased region" description="Low complexity" evidence="9">
    <location>
        <begin position="1138"/>
        <end position="1159"/>
    </location>
</feature>
<feature type="compositionally biased region" description="Pro residues" evidence="9">
    <location>
        <begin position="2499"/>
        <end position="2509"/>
    </location>
</feature>
<feature type="region of interest" description="Disordered" evidence="9">
    <location>
        <begin position="2192"/>
        <end position="2523"/>
    </location>
</feature>
<evidence type="ECO:0000256" key="6">
    <source>
        <dbReference type="ARBA" id="ARBA00023163"/>
    </source>
</evidence>
<dbReference type="InterPro" id="IPR051999">
    <property type="entry name" value="Mediator_complex_subunit_1"/>
</dbReference>
<comment type="similarity">
    <text evidence="2">Belongs to the Mediator complex subunit 1 family.</text>
</comment>
<feature type="compositionally biased region" description="Low complexity" evidence="9">
    <location>
        <begin position="877"/>
        <end position="888"/>
    </location>
</feature>
<dbReference type="Pfam" id="PF10744">
    <property type="entry name" value="Med1"/>
    <property type="match status" value="1"/>
</dbReference>
<feature type="compositionally biased region" description="Polar residues" evidence="9">
    <location>
        <begin position="920"/>
        <end position="930"/>
    </location>
</feature>
<dbReference type="PANTHER" id="PTHR12881">
    <property type="entry name" value="MEDIATOR OF RNA POLYMERASE II TRANSCRIPTION SUBUNIT 1"/>
    <property type="match status" value="1"/>
</dbReference>
<comment type="caution">
    <text evidence="11">The sequence shown here is derived from an EMBL/GenBank/DDBJ whole genome shotgun (WGS) entry which is preliminary data.</text>
</comment>
<evidence type="ECO:0000256" key="9">
    <source>
        <dbReference type="SAM" id="MobiDB-lite"/>
    </source>
</evidence>
<keyword evidence="12" id="KW-1185">Reference proteome</keyword>
<gene>
    <name evidence="11" type="ORF">V1264_014635</name>
</gene>
<feature type="compositionally biased region" description="Low complexity" evidence="9">
    <location>
        <begin position="1091"/>
        <end position="1114"/>
    </location>
</feature>
<feature type="compositionally biased region" description="Low complexity" evidence="9">
    <location>
        <begin position="1726"/>
        <end position="1735"/>
    </location>
</feature>
<feature type="compositionally biased region" description="Pro residues" evidence="9">
    <location>
        <begin position="394"/>
        <end position="415"/>
    </location>
</feature>
<organism evidence="11 12">
    <name type="scientific">Littorina saxatilis</name>
    <dbReference type="NCBI Taxonomy" id="31220"/>
    <lineage>
        <taxon>Eukaryota</taxon>
        <taxon>Metazoa</taxon>
        <taxon>Spiralia</taxon>
        <taxon>Lophotrochozoa</taxon>
        <taxon>Mollusca</taxon>
        <taxon>Gastropoda</taxon>
        <taxon>Caenogastropoda</taxon>
        <taxon>Littorinimorpha</taxon>
        <taxon>Littorinoidea</taxon>
        <taxon>Littorinidae</taxon>
        <taxon>Littorina</taxon>
    </lineage>
</organism>
<feature type="compositionally biased region" description="Polar residues" evidence="9">
    <location>
        <begin position="2434"/>
        <end position="2445"/>
    </location>
</feature>
<feature type="compositionally biased region" description="Polar residues" evidence="9">
    <location>
        <begin position="1233"/>
        <end position="1256"/>
    </location>
</feature>
<name>A0AAN9GJH9_9CAEN</name>
<dbReference type="GO" id="GO:0003712">
    <property type="term" value="F:transcription coregulator activity"/>
    <property type="evidence" value="ECO:0007669"/>
    <property type="project" value="InterPro"/>
</dbReference>
<feature type="compositionally biased region" description="Low complexity" evidence="9">
    <location>
        <begin position="374"/>
        <end position="393"/>
    </location>
</feature>
<dbReference type="Proteomes" id="UP001374579">
    <property type="component" value="Unassembled WGS sequence"/>
</dbReference>
<feature type="compositionally biased region" description="Low complexity" evidence="9">
    <location>
        <begin position="1207"/>
        <end position="1231"/>
    </location>
</feature>
<feature type="compositionally biased region" description="Polar residues" evidence="9">
    <location>
        <begin position="1266"/>
        <end position="1283"/>
    </location>
</feature>
<feature type="compositionally biased region" description="Low complexity" evidence="9">
    <location>
        <begin position="1854"/>
        <end position="1879"/>
    </location>
</feature>
<feature type="region of interest" description="Disordered" evidence="9">
    <location>
        <begin position="920"/>
        <end position="1004"/>
    </location>
</feature>
<feature type="compositionally biased region" description="Low complexity" evidence="9">
    <location>
        <begin position="2002"/>
        <end position="2015"/>
    </location>
</feature>
<evidence type="ECO:0000256" key="8">
    <source>
        <dbReference type="ARBA" id="ARBA00031254"/>
    </source>
</evidence>
<feature type="compositionally biased region" description="Polar residues" evidence="9">
    <location>
        <begin position="995"/>
        <end position="1004"/>
    </location>
</feature>
<feature type="compositionally biased region" description="Polar residues" evidence="9">
    <location>
        <begin position="1569"/>
        <end position="1595"/>
    </location>
</feature>
<reference evidence="11 12" key="1">
    <citation type="submission" date="2024-02" db="EMBL/GenBank/DDBJ databases">
        <title>Chromosome-scale genome assembly of the rough periwinkle Littorina saxatilis.</title>
        <authorList>
            <person name="De Jode A."/>
            <person name="Faria R."/>
            <person name="Formenti G."/>
            <person name="Sims Y."/>
            <person name="Smith T.P."/>
            <person name="Tracey A."/>
            <person name="Wood J.M.D."/>
            <person name="Zagrodzka Z.B."/>
            <person name="Johannesson K."/>
            <person name="Butlin R.K."/>
            <person name="Leder E.H."/>
        </authorList>
    </citation>
    <scope>NUCLEOTIDE SEQUENCE [LARGE SCALE GENOMIC DNA]</scope>
    <source>
        <strain evidence="11">Snail1</strain>
        <tissue evidence="11">Muscle</tissue>
    </source>
</reference>
<feature type="domain" description="Mediator complex subunit Med1" evidence="10">
    <location>
        <begin position="11"/>
        <end position="257"/>
    </location>
</feature>
<keyword evidence="4" id="KW-0805">Transcription regulation</keyword>
<evidence type="ECO:0000256" key="4">
    <source>
        <dbReference type="ARBA" id="ARBA00023015"/>
    </source>
</evidence>
<feature type="compositionally biased region" description="Gly residues" evidence="9">
    <location>
        <begin position="2032"/>
        <end position="2046"/>
    </location>
</feature>
<sequence>MRVFTCCRKLKSKAFLALQSLEKDLNSVAQFQTSISGVANYIHKSPLGILLPRTAGKPMKLIYFVSPYDLLDTTTNSAHPMTVEAITEHGLGRSVTVCLEPGPPIKLQTMPLVSFNKTSDGNCLPSFTGLSQGNSALLPAHFVLVLSQPVPIALSLIHKFQTITGLDTAKEMGTQPLLSLILDSNSGGKMRKDQQLYVTLPGQNQLYFINGVSGGPLNEPGVILSRIPFSHPTHVPKILSLLRQQLLFNSILTSCVRPSAKKDPTTNLVFEMTVISLTQMMIVFEHPACDTIVTVDIDMSDITSLKCSLQCSNTEHSICSDDFASRVLQRCLSLPILMRSLVLQGQVQLEKLMAEARAQAEEQAKRAREMALFAAAQARQQQQARLAPTVPTKGRPPPPQPPPPHLTPSYPPTPSPITSNPPSVGAMGGVDLLGSSPPGYPQMDSQDKQNNPLLVTLLDGERVLTASPGAAAAAAQGQGGTMPITESPMLSRLLDDNISVATSITPIITPSSGQAPPKPKGTKGRKRRSQSDMAAGRSPKRLISDSDNSERYGSLDLESSSSPFESSLGGSGGLAGFHHQMVQGQGRPPSQGHMSSSSVIDLTDEHMPNESSLKKLFDMKPGGATPDSELQALLSRQEHSNSPSAGLKPNQVTGPKNENASTSPEGLLIGSGEVGKASLPDPLAVHHHKAHAHAAHTTTSPPTTLAAFLGHGPTAAKARRDSDAAGLHAQPGGGAFLHQELKPVPHFHMAGGVGAGMAAAATQVAAPLTSSRPKVVSSSSMTELLDVKPVLPPGKKGGGLKASASMDPGMDKRGLFEKFDFTGQTASTAHITITSSSVTASSGGGEGEDVPKVRLKLQNFRAPHSKSQSLDSGVVQSPSSAGSKSSNSNTFDFHSDEDDDEAMPINMNYHVAPERLAVYSSSPTRLQISSKGKPPTPVSTPESSPSVKPEKYKRKDKSSGNAKRKKDRDESKKERKKKKLDRDLYQPTGKELTYRASTVETDQKTGTKLKIRVSKELLAKVSSPVKESSRVDLNSEKVGKFSERLNDAIKRRPTPSSPTLEKLILHKQDIKDVHTAAEEANRDRDLAQLYRSSPTGPGRPPKSGSSGKSGTSGSNSALGKADPKLAKATIRLKPLNITSTTSTSVTLSQPTKTTSSSRSNSDRTERRNQSASTPVTTPTSSTLTLSSILPDAPTASSVASLPKIPKVSSQNSNAAATTTTASVSAGGTKSSPALANNSVKSSAINSTFNNSLNKGSGSPGMGAGRSGSNPNIPNATKSPNMGFNKSAGAGGMQKSSPNMPGYKPPGTTTMPPGILKNCGNVSLGGSNSQKTQASGNQGLQKGPGGANQLTGPYNRGPNSSNQTGGSQKSVGPGQGLVKNMPNQVGGAYKTGGVQGSVSRGPNAGTQGLQKGHGGLQKSPNVQNQAASAKLSGSPNHNVGPQKAGVQGKSGGGSPVTGSNKTLAQGANQKNSAQGGNFTSKPQGSATSSQGQVQKLLGNQGRSMSTSSYNSSPNSSGRPGGMVRNNSVAGSGGSGGGRTPPNHLPVNRSASASGQKAGSGSSPRTPAGHSPSNPSAPRFPSNSPGQKNSGASPSSVSQRSGSTPQTSSQRSTSGSNSSQHGANPRSSGVSSQRSSTSPQTLRSALVNPGSSPNQRPASTPGPGSDPRLSSNGPSHSPGYPVRPSSAGPRQTSSPLGSSPLTSNSSGTRTASPSSQAPRGGGGGSGSGVSSLASGQSATGGGGGGGATDKVPLSRQNSRGSLLSPAVSRQNSTASLNPPVVSRQNSSGSANPPVVSKQNSSGSLTAAVSRQNSSGGGKTGAVSRQNSCGGGKTGAVSRQNSASSLNPAVVSKHDAAGAGSRVSVSASRQSSTAGSSVATVSKQKAAGSLHTTSVSQHNSSVSSSALAASRQNSSCSLGTKHTSNGGGGSSSSVSSASRQTASSTTGSTATSRLASSTTMTQASTQSGTVHTSGKPISTSSTTSPSTVLSAAKTSNTGTHNTQRTSSSGVSTGSLASANKTGVSGNKTVTSKAAGAGGVKTSSGGGVGESSGAVTSKGASSAKANTTTTASVNVKSSAATSVTLSSSVSTTSSVATSKGGASSATSAVHAGTSSVTASSAAGLKVQNSVSSSSASSSSAATSTSASTSPSSSSAPSAASSAVNASKAMVAGAARGRKGSLSAIVNKLATKMVAASGAEGGETGEGVTKAAEGLMEVQEEEAEVKAGVKRSASVSGLSPPSGELKIQRMEAHSKAAPGTPTTPTTLTPAHTTPPHTSSLPLAGVERRRSGSVGEQSRELGEVGLDLSLPKDKAKPEGPLAPPRPDSRGRVSPKDSNPARSGSPAVGAEKIGGMKFNGDSSKDKSRSENEVFKVPTPKTTEESEERGSGGGGSGGVGSKFGRTSPVCNAVSRSLPAPGSPLSDASSPENELVIDCEESPSLTNNRPSSASGKAPVTLAPVYPSPKRVSELASESPAAAGRASPGLGSGKSSPTPSARKNSPQLSPHPKPSPSPAPIDTGANSPCEIDDDLMDAALMGFNAS</sequence>
<evidence type="ECO:0000256" key="1">
    <source>
        <dbReference type="ARBA" id="ARBA00004123"/>
    </source>
</evidence>
<dbReference type="GO" id="GO:0045944">
    <property type="term" value="P:positive regulation of transcription by RNA polymerase II"/>
    <property type="evidence" value="ECO:0007669"/>
    <property type="project" value="UniProtKB-ARBA"/>
</dbReference>
<evidence type="ECO:0000256" key="3">
    <source>
        <dbReference type="ARBA" id="ARBA00020612"/>
    </source>
</evidence>
<feature type="compositionally biased region" description="Polar residues" evidence="9">
    <location>
        <begin position="2483"/>
        <end position="2494"/>
    </location>
</feature>
<feature type="region of interest" description="Disordered" evidence="9">
    <location>
        <begin position="1021"/>
        <end position="2174"/>
    </location>
</feature>
<dbReference type="PANTHER" id="PTHR12881:SF10">
    <property type="entry name" value="MEDIATOR OF RNA POLYMERASE II TRANSCRIPTION SUBUNIT 1"/>
    <property type="match status" value="1"/>
</dbReference>
<feature type="compositionally biased region" description="Gly residues" evidence="9">
    <location>
        <begin position="2383"/>
        <end position="2393"/>
    </location>
</feature>
<feature type="region of interest" description="Disordered" evidence="9">
    <location>
        <begin position="788"/>
        <end position="808"/>
    </location>
</feature>
<evidence type="ECO:0000256" key="5">
    <source>
        <dbReference type="ARBA" id="ARBA00023159"/>
    </source>
</evidence>
<feature type="compositionally biased region" description="Low complexity" evidence="9">
    <location>
        <begin position="2047"/>
        <end position="2162"/>
    </location>
</feature>
<keyword evidence="5" id="KW-0010">Activator</keyword>
<feature type="compositionally biased region" description="Basic and acidic residues" evidence="9">
    <location>
        <begin position="1063"/>
        <end position="1086"/>
    </location>
</feature>
<feature type="compositionally biased region" description="Polar residues" evidence="9">
    <location>
        <begin position="1989"/>
        <end position="2001"/>
    </location>
</feature>
<feature type="compositionally biased region" description="Polar residues" evidence="9">
    <location>
        <begin position="1834"/>
        <end position="1844"/>
    </location>
</feature>
<feature type="region of interest" description="Disordered" evidence="9">
    <location>
        <begin position="861"/>
        <end position="901"/>
    </location>
</feature>
<dbReference type="InterPro" id="IPR019680">
    <property type="entry name" value="Mediator_Med1"/>
</dbReference>
<feature type="compositionally biased region" description="Low complexity" evidence="9">
    <location>
        <begin position="1928"/>
        <end position="1987"/>
    </location>
</feature>
<evidence type="ECO:0000259" key="10">
    <source>
        <dbReference type="Pfam" id="PF10744"/>
    </source>
</evidence>
<feature type="compositionally biased region" description="Polar residues" evidence="9">
    <location>
        <begin position="1752"/>
        <end position="1811"/>
    </location>
</feature>
<comment type="subcellular location">
    <subcellularLocation>
        <location evidence="1">Nucleus</location>
    </subcellularLocation>
</comment>
<feature type="region of interest" description="Disordered" evidence="9">
    <location>
        <begin position="635"/>
        <end position="680"/>
    </location>
</feature>
<feature type="compositionally biased region" description="Polar residues" evidence="9">
    <location>
        <begin position="1319"/>
        <end position="1339"/>
    </location>
</feature>
<accession>A0AAN9GJH9</accession>
<feature type="compositionally biased region" description="Low complexity" evidence="9">
    <location>
        <begin position="554"/>
        <end position="568"/>
    </location>
</feature>
<feature type="compositionally biased region" description="Low complexity" evidence="9">
    <location>
        <begin position="1891"/>
        <end position="1907"/>
    </location>
</feature>
<keyword evidence="7" id="KW-0539">Nucleus</keyword>
<feature type="compositionally biased region" description="Basic and acidic residues" evidence="9">
    <location>
        <begin position="2355"/>
        <end position="2366"/>
    </location>
</feature>
<feature type="compositionally biased region" description="Polar residues" evidence="9">
    <location>
        <begin position="640"/>
        <end position="664"/>
    </location>
</feature>
<feature type="compositionally biased region" description="Polar residues" evidence="9">
    <location>
        <begin position="1418"/>
        <end position="1438"/>
    </location>
</feature>
<feature type="compositionally biased region" description="Polar residues" evidence="9">
    <location>
        <begin position="865"/>
        <end position="876"/>
    </location>
</feature>
<evidence type="ECO:0000256" key="7">
    <source>
        <dbReference type="ARBA" id="ARBA00023242"/>
    </source>
</evidence>
<feature type="compositionally biased region" description="Polar residues" evidence="9">
    <location>
        <begin position="1347"/>
        <end position="1369"/>
    </location>
</feature>
<proteinExistence type="inferred from homology"/>
<feature type="compositionally biased region" description="Low complexity" evidence="9">
    <location>
        <begin position="1548"/>
        <end position="1561"/>
    </location>
</feature>
<dbReference type="EMBL" id="JBAMIC010000003">
    <property type="protein sequence ID" value="KAK7110822.1"/>
    <property type="molecule type" value="Genomic_DNA"/>
</dbReference>
<feature type="compositionally biased region" description="Low complexity" evidence="9">
    <location>
        <begin position="1170"/>
        <end position="1190"/>
    </location>
</feature>
<feature type="region of interest" description="Disordered" evidence="9">
    <location>
        <begin position="374"/>
        <end position="448"/>
    </location>
</feature>
<feature type="compositionally biased region" description="Basic residues" evidence="9">
    <location>
        <begin position="951"/>
        <end position="966"/>
    </location>
</feature>
<feature type="compositionally biased region" description="Gly residues" evidence="9">
    <location>
        <begin position="1736"/>
        <end position="1745"/>
    </location>
</feature>
<feature type="compositionally biased region" description="Basic and acidic residues" evidence="9">
    <location>
        <begin position="1027"/>
        <end position="1050"/>
    </location>
</feature>
<evidence type="ECO:0000256" key="2">
    <source>
        <dbReference type="ARBA" id="ARBA00006210"/>
    </source>
</evidence>
<protein>
    <recommendedName>
        <fullName evidence="3">Mediator of RNA polymerase II transcription subunit 1</fullName>
    </recommendedName>
    <alternativeName>
        <fullName evidence="8">Mediator complex subunit 1</fullName>
    </alternativeName>
</protein>
<feature type="compositionally biased region" description="Polar residues" evidence="9">
    <location>
        <begin position="505"/>
        <end position="514"/>
    </location>
</feature>
<evidence type="ECO:0000313" key="12">
    <source>
        <dbReference type="Proteomes" id="UP001374579"/>
    </source>
</evidence>
<feature type="compositionally biased region" description="Low complexity" evidence="9">
    <location>
        <begin position="2255"/>
        <end position="2278"/>
    </location>
</feature>
<feature type="compositionally biased region" description="Low complexity" evidence="9">
    <location>
        <begin position="1500"/>
        <end position="1516"/>
    </location>
</feature>
<evidence type="ECO:0000313" key="11">
    <source>
        <dbReference type="EMBL" id="KAK7110822.1"/>
    </source>
</evidence>
<feature type="compositionally biased region" description="Low complexity" evidence="9">
    <location>
        <begin position="1690"/>
        <end position="1716"/>
    </location>
</feature>
<keyword evidence="6" id="KW-0804">Transcription</keyword>
<dbReference type="GO" id="GO:0016592">
    <property type="term" value="C:mediator complex"/>
    <property type="evidence" value="ECO:0007669"/>
    <property type="project" value="InterPro"/>
</dbReference>